<feature type="region of interest" description="Disordered" evidence="4">
    <location>
        <begin position="1"/>
        <end position="29"/>
    </location>
</feature>
<feature type="repeat" description="PPR" evidence="3">
    <location>
        <begin position="329"/>
        <end position="363"/>
    </location>
</feature>
<dbReference type="Pfam" id="PF01535">
    <property type="entry name" value="PPR"/>
    <property type="match status" value="9"/>
</dbReference>
<dbReference type="PANTHER" id="PTHR47926:SF347">
    <property type="entry name" value="PENTATRICOPEPTIDE REPEAT-CONTAINING PROTEIN"/>
    <property type="match status" value="1"/>
</dbReference>
<feature type="region of interest" description="Disordered" evidence="4">
    <location>
        <begin position="104"/>
        <end position="128"/>
    </location>
</feature>
<evidence type="ECO:0000256" key="3">
    <source>
        <dbReference type="PROSITE-ProRule" id="PRU00708"/>
    </source>
</evidence>
<proteinExistence type="predicted"/>
<dbReference type="InterPro" id="IPR011990">
    <property type="entry name" value="TPR-like_helical_dom_sf"/>
</dbReference>
<dbReference type="STRING" id="40149.A0A0E0CR54"/>
<evidence type="ECO:0000256" key="1">
    <source>
        <dbReference type="ARBA" id="ARBA00022737"/>
    </source>
</evidence>
<keyword evidence="2" id="KW-0809">Transit peptide</keyword>
<protein>
    <recommendedName>
        <fullName evidence="7">Pentatricopeptide repeat-containing protein</fullName>
    </recommendedName>
</protein>
<dbReference type="Gramene" id="OMERI02G30410.1">
    <property type="protein sequence ID" value="OMERI02G30410.1"/>
    <property type="gene ID" value="OMERI02G30410"/>
</dbReference>
<feature type="compositionally biased region" description="Pro residues" evidence="4">
    <location>
        <begin position="10"/>
        <end position="22"/>
    </location>
</feature>
<dbReference type="FunFam" id="1.25.40.10:FF:000688">
    <property type="entry name" value="Pentatricopeptide repeat-containing protein"/>
    <property type="match status" value="1"/>
</dbReference>
<feature type="repeat" description="PPR" evidence="3">
    <location>
        <begin position="531"/>
        <end position="565"/>
    </location>
</feature>
<dbReference type="PROSITE" id="PS51375">
    <property type="entry name" value="PPR"/>
    <property type="match status" value="5"/>
</dbReference>
<dbReference type="eggNOG" id="KOG4197">
    <property type="taxonomic scope" value="Eukaryota"/>
</dbReference>
<evidence type="ECO:0008006" key="7">
    <source>
        <dbReference type="Google" id="ProtNLM"/>
    </source>
</evidence>
<evidence type="ECO:0000256" key="2">
    <source>
        <dbReference type="ARBA" id="ARBA00022946"/>
    </source>
</evidence>
<dbReference type="PANTHER" id="PTHR47926">
    <property type="entry name" value="PENTATRICOPEPTIDE REPEAT-CONTAINING PROTEIN"/>
    <property type="match status" value="1"/>
</dbReference>
<keyword evidence="1" id="KW-0677">Repeat</keyword>
<dbReference type="FunFam" id="1.25.40.10:FF:003135">
    <property type="entry name" value="Pentatricopeptide repeat-containing protein"/>
    <property type="match status" value="1"/>
</dbReference>
<organism evidence="5">
    <name type="scientific">Oryza meridionalis</name>
    <dbReference type="NCBI Taxonomy" id="40149"/>
    <lineage>
        <taxon>Eukaryota</taxon>
        <taxon>Viridiplantae</taxon>
        <taxon>Streptophyta</taxon>
        <taxon>Embryophyta</taxon>
        <taxon>Tracheophyta</taxon>
        <taxon>Spermatophyta</taxon>
        <taxon>Magnoliopsida</taxon>
        <taxon>Liliopsida</taxon>
        <taxon>Poales</taxon>
        <taxon>Poaceae</taxon>
        <taxon>BOP clade</taxon>
        <taxon>Oryzoideae</taxon>
        <taxon>Oryzeae</taxon>
        <taxon>Oryzinae</taxon>
        <taxon>Oryza</taxon>
    </lineage>
</organism>
<dbReference type="NCBIfam" id="TIGR00756">
    <property type="entry name" value="PPR"/>
    <property type="match status" value="4"/>
</dbReference>
<reference evidence="5" key="2">
    <citation type="submission" date="2018-05" db="EMBL/GenBank/DDBJ databases">
        <title>OmerRS3 (Oryza meridionalis Reference Sequence Version 3).</title>
        <authorList>
            <person name="Zhang J."/>
            <person name="Kudrna D."/>
            <person name="Lee S."/>
            <person name="Talag J."/>
            <person name="Welchert J."/>
            <person name="Wing R.A."/>
        </authorList>
    </citation>
    <scope>NUCLEOTIDE SEQUENCE [LARGE SCALE GENOMIC DNA]</scope>
    <source>
        <strain evidence="5">cv. OR44</strain>
    </source>
</reference>
<dbReference type="Gene3D" id="1.25.40.10">
    <property type="entry name" value="Tetratricopeptide repeat domain"/>
    <property type="match status" value="4"/>
</dbReference>
<feature type="repeat" description="PPR" evidence="3">
    <location>
        <begin position="430"/>
        <end position="464"/>
    </location>
</feature>
<keyword evidence="6" id="KW-1185">Reference proteome</keyword>
<reference evidence="5" key="1">
    <citation type="submission" date="2015-04" db="UniProtKB">
        <authorList>
            <consortium name="EnsemblPlants"/>
        </authorList>
    </citation>
    <scope>IDENTIFICATION</scope>
</reference>
<dbReference type="AlphaFoldDB" id="A0A0E0CR54"/>
<dbReference type="GO" id="GO:0009451">
    <property type="term" value="P:RNA modification"/>
    <property type="evidence" value="ECO:0007669"/>
    <property type="project" value="InterPro"/>
</dbReference>
<dbReference type="HOGENOM" id="CLU_002706_0_1_1"/>
<name>A0A0E0CR54_9ORYZ</name>
<dbReference type="GO" id="GO:0003723">
    <property type="term" value="F:RNA binding"/>
    <property type="evidence" value="ECO:0007669"/>
    <property type="project" value="InterPro"/>
</dbReference>
<dbReference type="InterPro" id="IPR002885">
    <property type="entry name" value="PPR_rpt"/>
</dbReference>
<dbReference type="FunFam" id="1.25.40.10:FF:000895">
    <property type="entry name" value="PPR-repeat protein-like"/>
    <property type="match status" value="1"/>
</dbReference>
<accession>A0A0E0CR54</accession>
<dbReference type="FunFam" id="1.25.40.10:FF:001354">
    <property type="entry name" value="Pentatricopeptide repeat-containing protein"/>
    <property type="match status" value="1"/>
</dbReference>
<dbReference type="Proteomes" id="UP000008021">
    <property type="component" value="Chromosome 2"/>
</dbReference>
<sequence>MDSCRLLHPYPQPLPLPPPPPTSTSRPTHLQWGCLRRCRRRRRHHFLRCVAASAATLQKELTVPRTPTAAQSPGPVNPPTLFDRMPERSVATVSAAGNLLDEMSRTCGEGGAGRRGRPVEAPPRDGGGKSASAAIVALAHAGRHAEVVGLFCRMRRGRVLVSKFVLPSVLAACAGLRDIGMLRAVHALVIKCGLCQHVIVGTALVDGYTDFGLMDDARKAFDEITDANIVSWSVLIGGYARSSRWEETLDAFSAMRRVGVLPNDSVLVMAIQACGALGRLVHGKQLHGLAVVLGFDRNATVWNCLMDMYGKCGDIDSCKIVFETMIGRDQVSWNTLISSYARVGLCEEALDMIVQMQESGFIVDRFTLGSGLTACARLADIDSGRAFHGYLVRRLLDTDVIQGSALVDMYGKCHNMELAHIVFDRMDERNYVSWDALLSGYVENEQVDLALGIFRQMGCANIKYNQHNFANLLKLCGSQRYKEYGRQIHGHAIKTINKMNVVLETELIDMYAKCGCIEVARLLFLRMNERNLISWNALLSGYAADGQPVATINIYRQMELACIRPDKYTLAGLLSLCRYQGLLHYGRQIHAHLIKMGSEMNVVMQTILVHMYIKCMRQQDAENVCIMIEERNSYVLDAFSKVYGDDYFI</sequence>
<evidence type="ECO:0000256" key="4">
    <source>
        <dbReference type="SAM" id="MobiDB-lite"/>
    </source>
</evidence>
<dbReference type="InterPro" id="IPR046960">
    <property type="entry name" value="PPR_At4g14850-like_plant"/>
</dbReference>
<evidence type="ECO:0000313" key="5">
    <source>
        <dbReference type="EnsemblPlants" id="OMERI02G30410.1"/>
    </source>
</evidence>
<dbReference type="EnsemblPlants" id="OMERI02G30410.1">
    <property type="protein sequence ID" value="OMERI02G30410.1"/>
    <property type="gene ID" value="OMERI02G30410"/>
</dbReference>
<evidence type="ECO:0000313" key="6">
    <source>
        <dbReference type="Proteomes" id="UP000008021"/>
    </source>
</evidence>
<feature type="repeat" description="PPR" evidence="3">
    <location>
        <begin position="298"/>
        <end position="328"/>
    </location>
</feature>
<feature type="repeat" description="PPR" evidence="3">
    <location>
        <begin position="228"/>
        <end position="262"/>
    </location>
</feature>